<dbReference type="OrthoDB" id="9798188at2"/>
<dbReference type="Pfam" id="PF00571">
    <property type="entry name" value="CBS"/>
    <property type="match status" value="2"/>
</dbReference>
<gene>
    <name evidence="14" type="ORF">FRD01_04820</name>
</gene>
<dbReference type="PROSITE" id="PS51846">
    <property type="entry name" value="CNNM"/>
    <property type="match status" value="1"/>
</dbReference>
<keyword evidence="8 10" id="KW-0472">Membrane</keyword>
<dbReference type="GO" id="GO:0050660">
    <property type="term" value="F:flavin adenine dinucleotide binding"/>
    <property type="evidence" value="ECO:0007669"/>
    <property type="project" value="InterPro"/>
</dbReference>
<dbReference type="InterPro" id="IPR036318">
    <property type="entry name" value="FAD-bd_PCMH-like_sf"/>
</dbReference>
<dbReference type="Pfam" id="PF03471">
    <property type="entry name" value="CorC_HlyC"/>
    <property type="match status" value="1"/>
</dbReference>
<name>A0A5B8XN94_9DELT</name>
<feature type="domain" description="CBS" evidence="12">
    <location>
        <begin position="211"/>
        <end position="270"/>
    </location>
</feature>
<evidence type="ECO:0000256" key="8">
    <source>
        <dbReference type="ARBA" id="ARBA00023136"/>
    </source>
</evidence>
<dbReference type="InterPro" id="IPR044751">
    <property type="entry name" value="Ion_transp-like_CBS"/>
</dbReference>
<dbReference type="KEGG" id="bbae:FRD01_04820"/>
<evidence type="ECO:0000259" key="13">
    <source>
        <dbReference type="PROSITE" id="PS51846"/>
    </source>
</evidence>
<evidence type="ECO:0000256" key="2">
    <source>
        <dbReference type="ARBA" id="ARBA00006337"/>
    </source>
</evidence>
<dbReference type="Gene3D" id="3.10.580.10">
    <property type="entry name" value="CBS-domain"/>
    <property type="match status" value="1"/>
</dbReference>
<keyword evidence="3" id="KW-1003">Cell membrane</keyword>
<evidence type="ECO:0000256" key="6">
    <source>
        <dbReference type="ARBA" id="ARBA00022989"/>
    </source>
</evidence>
<evidence type="ECO:0000256" key="9">
    <source>
        <dbReference type="PROSITE-ProRule" id="PRU00703"/>
    </source>
</evidence>
<sequence>MDPEPWSSLVVELVLLFAVLGVSAFLSAAETSLTSLSGARAQQMIEEERATWMNLWVKSPSMVITSILVGKSLANVLFVVLAILVAQELLTTAEFDTWGVYLLVASVAFALLTFAEVAPKTLGKRFYKGFASVSVRVLRGPFYLFYPLTWLYTELTQQLFRKLGGSHSTPGPLTFDEIEYMLDMNESEDNDHTRLLRSVVEFPDTLVREVMVPRTDIVSLSADMKSTQIIQTLVDCGHSRLPVYESSLDNILGIFYAKDLMRFHADNGTFEGFDPTAILRDPYFVPESKRIADLLGEFQRQRMHIAVVVDEFGGTSGIITLEDIVEEIFGDIQDEYDEEPAQITELGEQKLIADARVPIYEIEEYYDLDLPDHPDYETLAGFILAHAGSVPLTGQVFELHGLKFEIKDADAKKIISVAIEPISESEFIEEAVG</sequence>
<feature type="transmembrane region" description="Helical" evidence="11">
    <location>
        <begin position="63"/>
        <end position="86"/>
    </location>
</feature>
<reference evidence="14 15" key="1">
    <citation type="submission" date="2019-08" db="EMBL/GenBank/DDBJ databases">
        <authorList>
            <person name="Liang Q."/>
        </authorList>
    </citation>
    <scope>NUCLEOTIDE SEQUENCE [LARGE SCALE GENOMIC DNA]</scope>
    <source>
        <strain evidence="14 15">V1718</strain>
    </source>
</reference>
<accession>A0A5B8XN94</accession>
<organism evidence="14 15">
    <name type="scientific">Microvenator marinus</name>
    <dbReference type="NCBI Taxonomy" id="2600177"/>
    <lineage>
        <taxon>Bacteria</taxon>
        <taxon>Deltaproteobacteria</taxon>
        <taxon>Bradymonadales</taxon>
        <taxon>Microvenatoraceae</taxon>
        <taxon>Microvenator</taxon>
    </lineage>
</organism>
<evidence type="ECO:0000256" key="11">
    <source>
        <dbReference type="SAM" id="Phobius"/>
    </source>
</evidence>
<feature type="transmembrane region" description="Helical" evidence="11">
    <location>
        <begin position="98"/>
        <end position="118"/>
    </location>
</feature>
<feature type="transmembrane region" description="Helical" evidence="11">
    <location>
        <begin position="6"/>
        <end position="26"/>
    </location>
</feature>
<dbReference type="SUPFAM" id="SSF56176">
    <property type="entry name" value="FAD-binding/transporter-associated domain-like"/>
    <property type="match status" value="1"/>
</dbReference>
<dbReference type="AlphaFoldDB" id="A0A5B8XN94"/>
<evidence type="ECO:0000256" key="3">
    <source>
        <dbReference type="ARBA" id="ARBA00022475"/>
    </source>
</evidence>
<keyword evidence="7 9" id="KW-0129">CBS domain</keyword>
<keyword evidence="6 10" id="KW-1133">Transmembrane helix</keyword>
<evidence type="ECO:0000256" key="7">
    <source>
        <dbReference type="ARBA" id="ARBA00023122"/>
    </source>
</evidence>
<evidence type="ECO:0000256" key="10">
    <source>
        <dbReference type="PROSITE-ProRule" id="PRU01193"/>
    </source>
</evidence>
<dbReference type="Gene3D" id="3.30.465.10">
    <property type="match status" value="1"/>
</dbReference>
<dbReference type="FunFam" id="3.10.580.10:FF:000002">
    <property type="entry name" value="Magnesium/cobalt efflux protein CorC"/>
    <property type="match status" value="1"/>
</dbReference>
<comment type="similarity">
    <text evidence="2">Belongs to the UPF0053 family.</text>
</comment>
<proteinExistence type="inferred from homology"/>
<dbReference type="Pfam" id="PF01595">
    <property type="entry name" value="CNNM"/>
    <property type="match status" value="1"/>
</dbReference>
<feature type="domain" description="CNNM transmembrane" evidence="13">
    <location>
        <begin position="5"/>
        <end position="196"/>
    </location>
</feature>
<dbReference type="CDD" id="cd04590">
    <property type="entry name" value="CBS_pair_CorC_HlyC_assoc"/>
    <property type="match status" value="1"/>
</dbReference>
<dbReference type="EMBL" id="CP042467">
    <property type="protein sequence ID" value="QED26577.1"/>
    <property type="molecule type" value="Genomic_DNA"/>
</dbReference>
<feature type="domain" description="CBS" evidence="12">
    <location>
        <begin position="278"/>
        <end position="335"/>
    </location>
</feature>
<evidence type="ECO:0000259" key="12">
    <source>
        <dbReference type="PROSITE" id="PS51371"/>
    </source>
</evidence>
<keyword evidence="5" id="KW-0677">Repeat</keyword>
<dbReference type="SMART" id="SM01091">
    <property type="entry name" value="CorC_HlyC"/>
    <property type="match status" value="1"/>
</dbReference>
<evidence type="ECO:0000313" key="15">
    <source>
        <dbReference type="Proteomes" id="UP000321595"/>
    </source>
</evidence>
<protein>
    <submittedName>
        <fullName evidence="14">HlyC/CorC family transporter</fullName>
    </submittedName>
</protein>
<dbReference type="SMART" id="SM00116">
    <property type="entry name" value="CBS"/>
    <property type="match status" value="2"/>
</dbReference>
<evidence type="ECO:0000256" key="1">
    <source>
        <dbReference type="ARBA" id="ARBA00004651"/>
    </source>
</evidence>
<dbReference type="InterPro" id="IPR000644">
    <property type="entry name" value="CBS_dom"/>
</dbReference>
<dbReference type="InterPro" id="IPR046342">
    <property type="entry name" value="CBS_dom_sf"/>
</dbReference>
<dbReference type="Proteomes" id="UP000321595">
    <property type="component" value="Chromosome"/>
</dbReference>
<evidence type="ECO:0000256" key="5">
    <source>
        <dbReference type="ARBA" id="ARBA00022737"/>
    </source>
</evidence>
<dbReference type="PANTHER" id="PTHR22777">
    <property type="entry name" value="HEMOLYSIN-RELATED"/>
    <property type="match status" value="1"/>
</dbReference>
<dbReference type="InterPro" id="IPR016169">
    <property type="entry name" value="FAD-bd_PCMH_sub2"/>
</dbReference>
<dbReference type="PANTHER" id="PTHR22777:SF32">
    <property type="entry name" value="UPF0053 INNER MEMBRANE PROTEIN YFJD"/>
    <property type="match status" value="1"/>
</dbReference>
<dbReference type="SUPFAM" id="SSF54631">
    <property type="entry name" value="CBS-domain pair"/>
    <property type="match status" value="1"/>
</dbReference>
<dbReference type="InterPro" id="IPR005170">
    <property type="entry name" value="Transptr-assoc_dom"/>
</dbReference>
<keyword evidence="4 10" id="KW-0812">Transmembrane</keyword>
<evidence type="ECO:0000313" key="14">
    <source>
        <dbReference type="EMBL" id="QED26577.1"/>
    </source>
</evidence>
<dbReference type="GO" id="GO:0005886">
    <property type="term" value="C:plasma membrane"/>
    <property type="evidence" value="ECO:0007669"/>
    <property type="project" value="UniProtKB-SubCell"/>
</dbReference>
<comment type="subcellular location">
    <subcellularLocation>
        <location evidence="1">Cell membrane</location>
        <topology evidence="1">Multi-pass membrane protein</topology>
    </subcellularLocation>
</comment>
<keyword evidence="15" id="KW-1185">Reference proteome</keyword>
<dbReference type="InterPro" id="IPR002550">
    <property type="entry name" value="CNNM"/>
</dbReference>
<evidence type="ECO:0000256" key="4">
    <source>
        <dbReference type="ARBA" id="ARBA00022692"/>
    </source>
</evidence>
<dbReference type="PROSITE" id="PS51371">
    <property type="entry name" value="CBS"/>
    <property type="match status" value="2"/>
</dbReference>